<feature type="compositionally biased region" description="Polar residues" evidence="1">
    <location>
        <begin position="472"/>
        <end position="481"/>
    </location>
</feature>
<dbReference type="OrthoDB" id="5817643at2759"/>
<feature type="compositionally biased region" description="Basic and acidic residues" evidence="1">
    <location>
        <begin position="257"/>
        <end position="272"/>
    </location>
</feature>
<evidence type="ECO:0000313" key="2">
    <source>
        <dbReference type="EMBL" id="VDK45558.1"/>
    </source>
</evidence>
<evidence type="ECO:0000313" key="3">
    <source>
        <dbReference type="Proteomes" id="UP000267096"/>
    </source>
</evidence>
<feature type="region of interest" description="Disordered" evidence="1">
    <location>
        <begin position="464"/>
        <end position="486"/>
    </location>
</feature>
<dbReference type="EMBL" id="UYRR01031092">
    <property type="protein sequence ID" value="VDK45558.1"/>
    <property type="molecule type" value="Genomic_DNA"/>
</dbReference>
<feature type="compositionally biased region" description="Polar residues" evidence="1">
    <location>
        <begin position="296"/>
        <end position="322"/>
    </location>
</feature>
<evidence type="ECO:0000313" key="4">
    <source>
        <dbReference type="WBParaSite" id="ASIM_0001219801-mRNA-1"/>
    </source>
</evidence>
<gene>
    <name evidence="2" type="ORF">ASIM_LOCUS11664</name>
</gene>
<feature type="compositionally biased region" description="Polar residues" evidence="1">
    <location>
        <begin position="244"/>
        <end position="256"/>
    </location>
</feature>
<evidence type="ECO:0000256" key="1">
    <source>
        <dbReference type="SAM" id="MobiDB-lite"/>
    </source>
</evidence>
<reference evidence="2 3" key="2">
    <citation type="submission" date="2018-11" db="EMBL/GenBank/DDBJ databases">
        <authorList>
            <consortium name="Pathogen Informatics"/>
        </authorList>
    </citation>
    <scope>NUCLEOTIDE SEQUENCE [LARGE SCALE GENOMIC DNA]</scope>
</reference>
<feature type="compositionally biased region" description="Low complexity" evidence="1">
    <location>
        <begin position="506"/>
        <end position="525"/>
    </location>
</feature>
<keyword evidence="3" id="KW-1185">Reference proteome</keyword>
<organism evidence="4">
    <name type="scientific">Anisakis simplex</name>
    <name type="common">Herring worm</name>
    <dbReference type="NCBI Taxonomy" id="6269"/>
    <lineage>
        <taxon>Eukaryota</taxon>
        <taxon>Metazoa</taxon>
        <taxon>Ecdysozoa</taxon>
        <taxon>Nematoda</taxon>
        <taxon>Chromadorea</taxon>
        <taxon>Rhabditida</taxon>
        <taxon>Spirurina</taxon>
        <taxon>Ascaridomorpha</taxon>
        <taxon>Ascaridoidea</taxon>
        <taxon>Anisakidae</taxon>
        <taxon>Anisakis</taxon>
        <taxon>Anisakis simplex complex</taxon>
    </lineage>
</organism>
<proteinExistence type="predicted"/>
<dbReference type="WBParaSite" id="ASIM_0001219801-mRNA-1">
    <property type="protein sequence ID" value="ASIM_0001219801-mRNA-1"/>
    <property type="gene ID" value="ASIM_0001219801"/>
</dbReference>
<feature type="region of interest" description="Disordered" evidence="1">
    <location>
        <begin position="244"/>
        <end position="322"/>
    </location>
</feature>
<dbReference type="AlphaFoldDB" id="A0A0M3JVE7"/>
<sequence length="823" mass="92648">MLSFRDLLGNDSDLEIDEAEANQNDPAEDETVIKQKNQISVASSEVSQLVQLSSSHIFEMVSGMISSLEKSGEGDLAKALDTISISVSTALKKLNEAVIRKESVCINRFILNTGKVFCHDDVKYQCFSRCMNVIKQLMEDVKRLVSGSDNTISANGIRKLPSEQIKKMKKRNRLRRLESKYRAKAKKTESRVNGSEKSVWNQWEENVEKKESESKIWKRGKDLSENVPSTSNFISEQCSRITTQTTESVRRSTSFAKSREKELNEEEDRKNLFSDNAELNSGETSNAGGVAREQSMDAQNNARNCTDTPHASGPSFDSNTMNTVIDQQPSFIQLQNPSSADTSVSSTFSKLRNDLLENLPAHSRSPFKPPSMPEELNGEGNKQRICMAIKKTKAAKLKTIGTPAEQLMDIDSNEDDGLVDELVSGSSSCAAESVPVSSRNQCMNTVMEQQSFATNVGLTMTTDLSQSKDHSQQSQPSQLQKRSVPASLRYRNKSFLKVRKIDQSTNSGNRSSKQNSQKSSLKTSNLANTKQKHVSFHPNEVSSICNGDGSTGSISSSVIASKMTKSLPKRHPVDEFRASCRRISGYQGTVLKNWLVVDSSFDQLDETLFSEIRPNNFPHTVITSAYFPQLSFKNFEKLMGETFEVFPRVGSVNIFFAVSHDVALLRSSDHNPAQVFIQFITRFAMRSMSIYRKWWDSSYEKYEASSERYQEASETLKTDYISFLEPPTIVLINAPQDNNEENEKMLRVFNVALKRFVQEEAKKDETSSRFYDEAVKRKLRIELIDWREICNGVRAVASGQKITALLRYLHIVWGVIPHEIKRC</sequence>
<dbReference type="Proteomes" id="UP000267096">
    <property type="component" value="Unassembled WGS sequence"/>
</dbReference>
<feature type="compositionally biased region" description="Polar residues" evidence="1">
    <location>
        <begin position="273"/>
        <end position="287"/>
    </location>
</feature>
<feature type="region of interest" description="Disordered" evidence="1">
    <location>
        <begin position="498"/>
        <end position="530"/>
    </location>
</feature>
<protein>
    <submittedName>
        <fullName evidence="2 4">Uncharacterized protein</fullName>
    </submittedName>
</protein>
<accession>A0A0M3JVE7</accession>
<reference evidence="4" key="1">
    <citation type="submission" date="2017-02" db="UniProtKB">
        <authorList>
            <consortium name="WormBaseParasite"/>
        </authorList>
    </citation>
    <scope>IDENTIFICATION</scope>
</reference>
<name>A0A0M3JVE7_ANISI</name>